<dbReference type="PANTHER" id="PTHR24326:SF591">
    <property type="entry name" value="HOMEOBOX-LEUCINE ZIPPER PROTEIN ATHB-51-RELATED"/>
    <property type="match status" value="1"/>
</dbReference>
<comment type="subcellular location">
    <subcellularLocation>
        <location evidence="1 8 9">Nucleus</location>
    </subcellularLocation>
</comment>
<keyword evidence="3 8" id="KW-0238">DNA-binding</keyword>
<dbReference type="CDD" id="cd00086">
    <property type="entry name" value="homeodomain"/>
    <property type="match status" value="1"/>
</dbReference>
<evidence type="ECO:0000256" key="1">
    <source>
        <dbReference type="ARBA" id="ARBA00004123"/>
    </source>
</evidence>
<accession>A0A4P1R1R5</accession>
<evidence type="ECO:0000313" key="14">
    <source>
        <dbReference type="Proteomes" id="UP000188354"/>
    </source>
</evidence>
<dbReference type="SMART" id="SM00389">
    <property type="entry name" value="HOX"/>
    <property type="match status" value="1"/>
</dbReference>
<dbReference type="InterPro" id="IPR000047">
    <property type="entry name" value="HTH_motif"/>
</dbReference>
<evidence type="ECO:0000313" key="13">
    <source>
        <dbReference type="EMBL" id="OIV99414.1"/>
    </source>
</evidence>
<dbReference type="GO" id="GO:0000981">
    <property type="term" value="F:DNA-binding transcription factor activity, RNA polymerase II-specific"/>
    <property type="evidence" value="ECO:0007669"/>
    <property type="project" value="UniProtKB-UniRule"/>
</dbReference>
<comment type="function">
    <text evidence="10">Transcription factor.</text>
</comment>
<dbReference type="EMBL" id="CM007373">
    <property type="protein sequence ID" value="OIV99414.1"/>
    <property type="molecule type" value="Genomic_DNA"/>
</dbReference>
<dbReference type="PROSITE" id="PS50071">
    <property type="entry name" value="HOMEOBOX_2"/>
    <property type="match status" value="1"/>
</dbReference>
<dbReference type="GO" id="GO:0045893">
    <property type="term" value="P:positive regulation of DNA-templated transcription"/>
    <property type="evidence" value="ECO:0007669"/>
    <property type="project" value="TreeGrafter"/>
</dbReference>
<keyword evidence="6 8" id="KW-0539">Nucleus</keyword>
<keyword evidence="4 8" id="KW-0371">Homeobox</keyword>
<dbReference type="GO" id="GO:0005634">
    <property type="term" value="C:nucleus"/>
    <property type="evidence" value="ECO:0007669"/>
    <property type="project" value="UniProtKB-SubCell"/>
</dbReference>
<evidence type="ECO:0000256" key="5">
    <source>
        <dbReference type="ARBA" id="ARBA00023163"/>
    </source>
</evidence>
<dbReference type="Gene3D" id="1.10.10.60">
    <property type="entry name" value="Homeodomain-like"/>
    <property type="match status" value="1"/>
</dbReference>
<keyword evidence="5 10" id="KW-0804">Transcription</keyword>
<sequence>MEMKQQTVLVDETHEEEEKKGKKKRLTSVQVESLERGFQEGMKLEPDKKMKLSKELGLEPRQIAIWFQNRRARWKVNQLKHHFDVIMKENQKLHQEVMNLKAMMSDHASTRKQISASYAEICEEQTAESVSAMMHYQQNVIADQGNYSFTMQEYYNMIPMLQPYPAAFSNN</sequence>
<evidence type="ECO:0000256" key="8">
    <source>
        <dbReference type="PROSITE-ProRule" id="PRU00108"/>
    </source>
</evidence>
<evidence type="ECO:0000256" key="6">
    <source>
        <dbReference type="ARBA" id="ARBA00023242"/>
    </source>
</evidence>
<dbReference type="InterPro" id="IPR001356">
    <property type="entry name" value="HD"/>
</dbReference>
<evidence type="ECO:0000256" key="7">
    <source>
        <dbReference type="ARBA" id="ARBA00025748"/>
    </source>
</evidence>
<feature type="DNA-binding region" description="Homeobox" evidence="8">
    <location>
        <begin position="19"/>
        <end position="78"/>
    </location>
</feature>
<evidence type="ECO:0000256" key="9">
    <source>
        <dbReference type="RuleBase" id="RU000682"/>
    </source>
</evidence>
<reference evidence="13 14" key="1">
    <citation type="journal article" date="2017" name="Plant Biotechnol. J.">
        <title>A comprehensive draft genome sequence for lupin (Lupinus angustifolius), an emerging health food: insights into plant-microbe interactions and legume evolution.</title>
        <authorList>
            <person name="Hane J.K."/>
            <person name="Ming Y."/>
            <person name="Kamphuis L.G."/>
            <person name="Nelson M.N."/>
            <person name="Garg G."/>
            <person name="Atkins C.A."/>
            <person name="Bayer P.E."/>
            <person name="Bravo A."/>
            <person name="Bringans S."/>
            <person name="Cannon S."/>
            <person name="Edwards D."/>
            <person name="Foley R."/>
            <person name="Gao L.L."/>
            <person name="Harrison M.J."/>
            <person name="Huang W."/>
            <person name="Hurgobin B."/>
            <person name="Li S."/>
            <person name="Liu C.W."/>
            <person name="McGrath A."/>
            <person name="Morahan G."/>
            <person name="Murray J."/>
            <person name="Weller J."/>
            <person name="Jian J."/>
            <person name="Singh K.B."/>
        </authorList>
    </citation>
    <scope>NUCLEOTIDE SEQUENCE [LARGE SCALE GENOMIC DNA]</scope>
    <source>
        <strain evidence="14">cv. Tanjil</strain>
        <tissue evidence="13">Whole plant</tissue>
    </source>
</reference>
<dbReference type="SUPFAM" id="SSF46689">
    <property type="entry name" value="Homeodomain-like"/>
    <property type="match status" value="1"/>
</dbReference>
<dbReference type="InterPro" id="IPR045224">
    <property type="entry name" value="HDZip_class_I_plant"/>
</dbReference>
<evidence type="ECO:0000256" key="11">
    <source>
        <dbReference type="SAM" id="MobiDB-lite"/>
    </source>
</evidence>
<protein>
    <recommendedName>
        <fullName evidence="10">Homeobox-leucine zipper protein</fullName>
    </recommendedName>
    <alternativeName>
        <fullName evidence="10">HD-ZIP protein</fullName>
    </alternativeName>
    <alternativeName>
        <fullName evidence="10">Homeodomain transcription factor</fullName>
    </alternativeName>
</protein>
<dbReference type="Proteomes" id="UP000188354">
    <property type="component" value="Chromosome LG13"/>
</dbReference>
<proteinExistence type="inferred from homology"/>
<evidence type="ECO:0000259" key="12">
    <source>
        <dbReference type="PROSITE" id="PS50071"/>
    </source>
</evidence>
<evidence type="ECO:0000256" key="3">
    <source>
        <dbReference type="ARBA" id="ARBA00023125"/>
    </source>
</evidence>
<dbReference type="InterPro" id="IPR009057">
    <property type="entry name" value="Homeodomain-like_sf"/>
</dbReference>
<evidence type="ECO:0000256" key="2">
    <source>
        <dbReference type="ARBA" id="ARBA00023015"/>
    </source>
</evidence>
<dbReference type="PROSITE" id="PS00027">
    <property type="entry name" value="HOMEOBOX_1"/>
    <property type="match status" value="1"/>
</dbReference>
<gene>
    <name evidence="13" type="ORF">TanjilG_17224</name>
</gene>
<dbReference type="GO" id="GO:0043565">
    <property type="term" value="F:sequence-specific DNA binding"/>
    <property type="evidence" value="ECO:0007669"/>
    <property type="project" value="InterPro"/>
</dbReference>
<evidence type="ECO:0000256" key="4">
    <source>
        <dbReference type="ARBA" id="ARBA00023155"/>
    </source>
</evidence>
<dbReference type="Gramene" id="OIV99414">
    <property type="protein sequence ID" value="OIV99414"/>
    <property type="gene ID" value="TanjilG_17224"/>
</dbReference>
<comment type="similarity">
    <text evidence="7 10">Belongs to the HD-ZIP homeobox family. Class I subfamily.</text>
</comment>
<organism evidence="13 14">
    <name type="scientific">Lupinus angustifolius</name>
    <name type="common">Narrow-leaved blue lupine</name>
    <dbReference type="NCBI Taxonomy" id="3871"/>
    <lineage>
        <taxon>Eukaryota</taxon>
        <taxon>Viridiplantae</taxon>
        <taxon>Streptophyta</taxon>
        <taxon>Embryophyta</taxon>
        <taxon>Tracheophyta</taxon>
        <taxon>Spermatophyta</taxon>
        <taxon>Magnoliopsida</taxon>
        <taxon>eudicotyledons</taxon>
        <taxon>Gunneridae</taxon>
        <taxon>Pentapetalae</taxon>
        <taxon>rosids</taxon>
        <taxon>fabids</taxon>
        <taxon>Fabales</taxon>
        <taxon>Fabaceae</taxon>
        <taxon>Papilionoideae</taxon>
        <taxon>50 kb inversion clade</taxon>
        <taxon>genistoids sensu lato</taxon>
        <taxon>core genistoids</taxon>
        <taxon>Genisteae</taxon>
        <taxon>Lupinus</taxon>
    </lineage>
</organism>
<name>A0A4P1R1R5_LUPAN</name>
<feature type="domain" description="Homeobox" evidence="12">
    <location>
        <begin position="17"/>
        <end position="77"/>
    </location>
</feature>
<dbReference type="PRINTS" id="PR00031">
    <property type="entry name" value="HTHREPRESSR"/>
</dbReference>
<keyword evidence="2 10" id="KW-0805">Transcription regulation</keyword>
<dbReference type="PANTHER" id="PTHR24326">
    <property type="entry name" value="HOMEOBOX-LEUCINE ZIPPER PROTEIN"/>
    <property type="match status" value="1"/>
</dbReference>
<dbReference type="Pfam" id="PF00046">
    <property type="entry name" value="Homeodomain"/>
    <property type="match status" value="1"/>
</dbReference>
<dbReference type="InterPro" id="IPR017970">
    <property type="entry name" value="Homeobox_CS"/>
</dbReference>
<dbReference type="AlphaFoldDB" id="A0A4P1R1R5"/>
<keyword evidence="14" id="KW-1185">Reference proteome</keyword>
<feature type="region of interest" description="Disordered" evidence="11">
    <location>
        <begin position="1"/>
        <end position="28"/>
    </location>
</feature>
<dbReference type="Pfam" id="PF02183">
    <property type="entry name" value="HALZ"/>
    <property type="match status" value="1"/>
</dbReference>
<dbReference type="InterPro" id="IPR003106">
    <property type="entry name" value="Leu_zip_homeo"/>
</dbReference>
<evidence type="ECO:0000256" key="10">
    <source>
        <dbReference type="RuleBase" id="RU369038"/>
    </source>
</evidence>